<proteinExistence type="predicted"/>
<dbReference type="SUPFAM" id="SSF53474">
    <property type="entry name" value="alpha/beta-Hydrolases"/>
    <property type="match status" value="1"/>
</dbReference>
<name>A0A0R2LBP1_9LACO</name>
<reference evidence="2 3" key="1">
    <citation type="journal article" date="2015" name="Genome Announc.">
        <title>Expanding the biotechnology potential of lactobacilli through comparative genomics of 213 strains and associated genera.</title>
        <authorList>
            <person name="Sun Z."/>
            <person name="Harris H.M."/>
            <person name="McCann A."/>
            <person name="Guo C."/>
            <person name="Argimon S."/>
            <person name="Zhang W."/>
            <person name="Yang X."/>
            <person name="Jeffery I.B."/>
            <person name="Cooney J.C."/>
            <person name="Kagawa T.F."/>
            <person name="Liu W."/>
            <person name="Song Y."/>
            <person name="Salvetti E."/>
            <person name="Wrobel A."/>
            <person name="Rasinkangas P."/>
            <person name="Parkhill J."/>
            <person name="Rea M.C."/>
            <person name="O'Sullivan O."/>
            <person name="Ritari J."/>
            <person name="Douillard F.P."/>
            <person name="Paul Ross R."/>
            <person name="Yang R."/>
            <person name="Briner A.E."/>
            <person name="Felis G.E."/>
            <person name="de Vos W.M."/>
            <person name="Barrangou R."/>
            <person name="Klaenhammer T.R."/>
            <person name="Caufield P.W."/>
            <person name="Cui Y."/>
            <person name="Zhang H."/>
            <person name="O'Toole P.W."/>
        </authorList>
    </citation>
    <scope>NUCLEOTIDE SEQUENCE [LARGE SCALE GENOMIC DNA]</scope>
    <source>
        <strain evidence="2 3">DSM 24716</strain>
    </source>
</reference>
<dbReference type="Gene3D" id="1.10.10.800">
    <property type="match status" value="1"/>
</dbReference>
<keyword evidence="3" id="KW-1185">Reference proteome</keyword>
<dbReference type="InterPro" id="IPR029058">
    <property type="entry name" value="AB_hydrolase_fold"/>
</dbReference>
<dbReference type="PATRIC" id="fig|993692.3.peg.786"/>
<comment type="caution">
    <text evidence="2">The sequence shown here is derived from an EMBL/GenBank/DDBJ whole genome shotgun (WGS) entry which is preliminary data.</text>
</comment>
<dbReference type="InterPro" id="IPR000383">
    <property type="entry name" value="Xaa-Pro-like_dom"/>
</dbReference>
<dbReference type="Proteomes" id="UP000051006">
    <property type="component" value="Unassembled WGS sequence"/>
</dbReference>
<dbReference type="AlphaFoldDB" id="A0A0R2LBP1"/>
<gene>
    <name evidence="2" type="ORF">IV57_GL000778</name>
</gene>
<evidence type="ECO:0000259" key="1">
    <source>
        <dbReference type="Pfam" id="PF02129"/>
    </source>
</evidence>
<dbReference type="GO" id="GO:0016787">
    <property type="term" value="F:hydrolase activity"/>
    <property type="evidence" value="ECO:0007669"/>
    <property type="project" value="InterPro"/>
</dbReference>
<protein>
    <recommendedName>
        <fullName evidence="1">Xaa-Pro dipeptidyl-peptidase-like domain-containing protein</fullName>
    </recommendedName>
</protein>
<evidence type="ECO:0000313" key="3">
    <source>
        <dbReference type="Proteomes" id="UP000051006"/>
    </source>
</evidence>
<organism evidence="2 3">
    <name type="scientific">Companilactobacillus kimchiensis</name>
    <dbReference type="NCBI Taxonomy" id="993692"/>
    <lineage>
        <taxon>Bacteria</taxon>
        <taxon>Bacillati</taxon>
        <taxon>Bacillota</taxon>
        <taxon>Bacilli</taxon>
        <taxon>Lactobacillales</taxon>
        <taxon>Lactobacillaceae</taxon>
        <taxon>Companilactobacillus</taxon>
    </lineage>
</organism>
<dbReference type="InterPro" id="IPR051411">
    <property type="entry name" value="Polyketide_trans_af380"/>
</dbReference>
<dbReference type="Pfam" id="PF02129">
    <property type="entry name" value="Peptidase_S15"/>
    <property type="match status" value="1"/>
</dbReference>
<dbReference type="RefSeq" id="WP_083488938.1">
    <property type="nucleotide sequence ID" value="NZ_JQCF01000016.1"/>
</dbReference>
<dbReference type="Gene3D" id="3.40.50.1820">
    <property type="entry name" value="alpha/beta hydrolase"/>
    <property type="match status" value="1"/>
</dbReference>
<dbReference type="OrthoDB" id="9805123at2"/>
<accession>A0A0R2LBP1</accession>
<dbReference type="STRING" id="993692.IV57_GL000778"/>
<sequence>MSKMVLSEVSISELPKVNDNPWGLVYNDAITKNEIGKVNIHPISYILNGLKIAANIYTPANYDPKKKYPALTVAHPNGGVKEQVAGLFAQRMAEKGYITITADASYQGGSEGEPRMVDNPAFRVEDIHGMADALSIFPGVDFERMGAFGICGGGGYTLRAGQTDKRFKTVATLSAFNSGLVRRNGFLDSEANTIQDKLKNASDARQKEVLGEGVDYTPDLKKMAPEDAAKLPYDLYKEGYTYYAQTNAHPKSSFVYTVSSLLNLMTFDASVNMDLINVPLLMMAGSAADTFYLTEKAYANATSTKDKELFLIPGAHHIETYWKPEFVEQEVAKLTDWLSTRL</sequence>
<dbReference type="PANTHER" id="PTHR47751:SF1">
    <property type="entry name" value="SUPERFAMILY HYDROLASE, PUTATIVE (AFU_ORTHOLOGUE AFUA_2G16580)-RELATED"/>
    <property type="match status" value="1"/>
</dbReference>
<evidence type="ECO:0000313" key="2">
    <source>
        <dbReference type="EMBL" id="KRN98865.1"/>
    </source>
</evidence>
<dbReference type="PANTHER" id="PTHR47751">
    <property type="entry name" value="SUPERFAMILY HYDROLASE, PUTATIVE (AFU_ORTHOLOGUE AFUA_2G16580)-RELATED"/>
    <property type="match status" value="1"/>
</dbReference>
<dbReference type="EMBL" id="JQCF01000016">
    <property type="protein sequence ID" value="KRN98865.1"/>
    <property type="molecule type" value="Genomic_DNA"/>
</dbReference>
<feature type="domain" description="Xaa-Pro dipeptidyl-peptidase-like" evidence="1">
    <location>
        <begin position="49"/>
        <end position="316"/>
    </location>
</feature>